<organism evidence="7 8">
    <name type="scientific">Ignelater luminosus</name>
    <name type="common">Cucubano</name>
    <name type="synonym">Pyrophorus luminosus</name>
    <dbReference type="NCBI Taxonomy" id="2038154"/>
    <lineage>
        <taxon>Eukaryota</taxon>
        <taxon>Metazoa</taxon>
        <taxon>Ecdysozoa</taxon>
        <taxon>Arthropoda</taxon>
        <taxon>Hexapoda</taxon>
        <taxon>Insecta</taxon>
        <taxon>Pterygota</taxon>
        <taxon>Neoptera</taxon>
        <taxon>Endopterygota</taxon>
        <taxon>Coleoptera</taxon>
        <taxon>Polyphaga</taxon>
        <taxon>Elateriformia</taxon>
        <taxon>Elateroidea</taxon>
        <taxon>Elateridae</taxon>
        <taxon>Agrypninae</taxon>
        <taxon>Pyrophorini</taxon>
        <taxon>Ignelater</taxon>
    </lineage>
</organism>
<comment type="similarity">
    <text evidence="1 5">Belongs to the NOP53 family.</text>
</comment>
<evidence type="ECO:0000256" key="2">
    <source>
        <dbReference type="ARBA" id="ARBA00018339"/>
    </source>
</evidence>
<reference evidence="7" key="1">
    <citation type="submission" date="2019-08" db="EMBL/GenBank/DDBJ databases">
        <title>The genome of the North American firefly Photinus pyralis.</title>
        <authorList>
            <consortium name="Photinus pyralis genome working group"/>
            <person name="Fallon T.R."/>
            <person name="Sander Lower S.E."/>
            <person name="Weng J.-K."/>
        </authorList>
    </citation>
    <scope>NUCLEOTIDE SEQUENCE</scope>
    <source>
        <strain evidence="7">TRF0915ILg1</strain>
        <tissue evidence="7">Whole body</tissue>
    </source>
</reference>
<evidence type="ECO:0000256" key="6">
    <source>
        <dbReference type="SAM" id="MobiDB-lite"/>
    </source>
</evidence>
<dbReference type="AlphaFoldDB" id="A0A8K0FVT6"/>
<dbReference type="EMBL" id="VTPC01091211">
    <property type="protein sequence ID" value="KAF2879210.1"/>
    <property type="molecule type" value="Genomic_DNA"/>
</dbReference>
<name>A0A8K0FVT6_IGNLU</name>
<keyword evidence="4 5" id="KW-0539">Nucleus</keyword>
<dbReference type="InterPro" id="IPR011687">
    <property type="entry name" value="Nop53/GLTSCR2"/>
</dbReference>
<evidence type="ECO:0000313" key="7">
    <source>
        <dbReference type="EMBL" id="KAF2879210.1"/>
    </source>
</evidence>
<keyword evidence="3 5" id="KW-0690">Ribosome biogenesis</keyword>
<evidence type="ECO:0000256" key="5">
    <source>
        <dbReference type="PIRNR" id="PIRNR017302"/>
    </source>
</evidence>
<dbReference type="PANTHER" id="PTHR14211:SF7">
    <property type="entry name" value="RIBOSOME BIOGENESIS PROTEIN NOP53"/>
    <property type="match status" value="1"/>
</dbReference>
<evidence type="ECO:0000256" key="3">
    <source>
        <dbReference type="ARBA" id="ARBA00022517"/>
    </source>
</evidence>
<accession>A0A8K0FVT6</accession>
<keyword evidence="8" id="KW-1185">Reference proteome</keyword>
<comment type="subcellular location">
    <subcellularLocation>
        <location evidence="5">Nucleus</location>
        <location evidence="5">Nucleolus</location>
    </subcellularLocation>
    <subcellularLocation>
        <location evidence="5">Nucleus</location>
        <location evidence="5">Nucleoplasm</location>
    </subcellularLocation>
</comment>
<dbReference type="GO" id="GO:0008097">
    <property type="term" value="F:5S rRNA binding"/>
    <property type="evidence" value="ECO:0007669"/>
    <property type="project" value="TreeGrafter"/>
</dbReference>
<protein>
    <recommendedName>
        <fullName evidence="2 5">Ribosome biogenesis protein NOP53</fullName>
    </recommendedName>
</protein>
<feature type="compositionally biased region" description="Basic residues" evidence="6">
    <location>
        <begin position="288"/>
        <end position="300"/>
    </location>
</feature>
<comment type="function">
    <text evidence="5">May play a role in ribosome biogenesis.</text>
</comment>
<evidence type="ECO:0000256" key="1">
    <source>
        <dbReference type="ARBA" id="ARBA00008838"/>
    </source>
</evidence>
<dbReference type="GO" id="GO:0005654">
    <property type="term" value="C:nucleoplasm"/>
    <property type="evidence" value="ECO:0007669"/>
    <property type="project" value="UniProtKB-SubCell"/>
</dbReference>
<dbReference type="Proteomes" id="UP000801492">
    <property type="component" value="Unassembled WGS sequence"/>
</dbReference>
<gene>
    <name evidence="7" type="ORF">ILUMI_26965</name>
</gene>
<dbReference type="GO" id="GO:0000027">
    <property type="term" value="P:ribosomal large subunit assembly"/>
    <property type="evidence" value="ECO:0007669"/>
    <property type="project" value="UniProtKB-UniRule"/>
</dbReference>
<evidence type="ECO:0000256" key="4">
    <source>
        <dbReference type="ARBA" id="ARBA00023242"/>
    </source>
</evidence>
<feature type="compositionally biased region" description="Basic and acidic residues" evidence="6">
    <location>
        <begin position="301"/>
        <end position="310"/>
    </location>
</feature>
<feature type="region of interest" description="Disordered" evidence="6">
    <location>
        <begin position="280"/>
        <end position="311"/>
    </location>
</feature>
<sequence>MSLIKKKRVSKKTKVSWRKHVNIEDVENFLEEQRLEERLGKPISEKTDEELFTVDSTPNNEIKLTSKQRRRLLLKQSLPKCFSMLQPHSEVPDPIIKRNRVRSKEERKNKLVKKIEEEKRSRGILKAKELQSQKDRKLYELKKANQPKIVEFNKDIWNSEDNTALNNEWIQNNTKNHTLRGTGKLLKTVPKSIQTKQSVIPSIEPPHPGISYNPSFVDHQALLQTVVQKELDIIKEEKHLQRVTRSMFSKVTAFERETNWLTEMSEGLDKTELEENIGDYKTINPPVKNKKKDLKQRRKQKEQQQAELARKAAKKEKRKIADIYRLKFLKNQIDKNEKKAEILRASRLKKVAENKKGTKRLSSIKFEVQEIDCSMPQDISGNLRNVKKRGDLLIDRYKSLQKRNILQPTTKHTRVHAKVKRFQKPGHKDNWKITIARSNKAL</sequence>
<comment type="caution">
    <text evidence="7">The sequence shown here is derived from an EMBL/GenBank/DDBJ whole genome shotgun (WGS) entry which is preliminary data.</text>
</comment>
<evidence type="ECO:0000313" key="8">
    <source>
        <dbReference type="Proteomes" id="UP000801492"/>
    </source>
</evidence>
<dbReference type="GO" id="GO:0005730">
    <property type="term" value="C:nucleolus"/>
    <property type="evidence" value="ECO:0007669"/>
    <property type="project" value="UniProtKB-SubCell"/>
</dbReference>
<dbReference type="GO" id="GO:0006364">
    <property type="term" value="P:rRNA processing"/>
    <property type="evidence" value="ECO:0007669"/>
    <property type="project" value="TreeGrafter"/>
</dbReference>
<dbReference type="PIRSF" id="PIRSF017302">
    <property type="entry name" value="Gltscr2"/>
    <property type="match status" value="1"/>
</dbReference>
<dbReference type="PANTHER" id="PTHR14211">
    <property type="entry name" value="GLIOMA SUPPRESSOR CANDIDATE REGION GENE 2"/>
    <property type="match status" value="1"/>
</dbReference>
<proteinExistence type="inferred from homology"/>
<dbReference type="OrthoDB" id="5072at2759"/>
<dbReference type="Pfam" id="PF07767">
    <property type="entry name" value="Nop53"/>
    <property type="match status" value="1"/>
</dbReference>